<dbReference type="PATRIC" id="fig|448.7.peg.66"/>
<proteinExistence type="inferred from homology"/>
<dbReference type="PANTHER" id="PTHR30537:SF5">
    <property type="entry name" value="HTH-TYPE TRANSCRIPTIONAL ACTIVATOR TTDR-RELATED"/>
    <property type="match status" value="1"/>
</dbReference>
<organism evidence="6 7">
    <name type="scientific">Legionella erythra</name>
    <dbReference type="NCBI Taxonomy" id="448"/>
    <lineage>
        <taxon>Bacteria</taxon>
        <taxon>Pseudomonadati</taxon>
        <taxon>Pseudomonadota</taxon>
        <taxon>Gammaproteobacteria</taxon>
        <taxon>Legionellales</taxon>
        <taxon>Legionellaceae</taxon>
        <taxon>Legionella</taxon>
    </lineage>
</organism>
<dbReference type="GO" id="GO:0003677">
    <property type="term" value="F:DNA binding"/>
    <property type="evidence" value="ECO:0007669"/>
    <property type="project" value="UniProtKB-KW"/>
</dbReference>
<sequence>MNTLLLMQTFCKVAQHRGFNAAAKALGISPAAVSKQITSLEESLGVTLFERTTRKVALTVIGEAYYAEAQAVLLALEQSNNLIAGYKSQPEGLLRVMSSRYFAEHIILPRMPAFSQSYPKVSLDLQIAEEVPHLLEEGLDVVFGMSAAVASNAVQKKITTTRYVLCASADYLRQYGYPKQVDDLNHHRFITHKMRMPNDSWTFLNGETLVFKPAVYVNDAATMAAFAMSGMGLAFLHHYQVADALASGQLLEVLPEQRLPVIPVFLYYHPGRFLQPKIKLWVQAMSRDIPAFL</sequence>
<dbReference type="EMBL" id="LNYA01000001">
    <property type="protein sequence ID" value="KTC99955.1"/>
    <property type="molecule type" value="Genomic_DNA"/>
</dbReference>
<keyword evidence="2" id="KW-0805">Transcription regulation</keyword>
<dbReference type="PRINTS" id="PR00039">
    <property type="entry name" value="HTHLYSR"/>
</dbReference>
<dbReference type="InterPro" id="IPR000847">
    <property type="entry name" value="LysR_HTH_N"/>
</dbReference>
<dbReference type="InterPro" id="IPR036388">
    <property type="entry name" value="WH-like_DNA-bd_sf"/>
</dbReference>
<dbReference type="InterPro" id="IPR058163">
    <property type="entry name" value="LysR-type_TF_proteobact-type"/>
</dbReference>
<evidence type="ECO:0000256" key="2">
    <source>
        <dbReference type="ARBA" id="ARBA00023015"/>
    </source>
</evidence>
<reference evidence="6 7" key="1">
    <citation type="submission" date="2015-11" db="EMBL/GenBank/DDBJ databases">
        <title>Genomic analysis of 38 Legionella species identifies large and diverse effector repertoires.</title>
        <authorList>
            <person name="Burstein D."/>
            <person name="Amaro F."/>
            <person name="Zusman T."/>
            <person name="Lifshitz Z."/>
            <person name="Cohen O."/>
            <person name="Gilbert J.A."/>
            <person name="Pupko T."/>
            <person name="Shuman H.A."/>
            <person name="Segal G."/>
        </authorList>
    </citation>
    <scope>NUCLEOTIDE SEQUENCE [LARGE SCALE GENOMIC DNA]</scope>
    <source>
        <strain evidence="6 7">SE-32A-C8</strain>
    </source>
</reference>
<dbReference type="Gene3D" id="3.40.190.290">
    <property type="match status" value="1"/>
</dbReference>
<gene>
    <name evidence="6" type="ORF">Lery_0065</name>
</gene>
<comment type="similarity">
    <text evidence="1">Belongs to the LysR transcriptional regulatory family.</text>
</comment>
<dbReference type="STRING" id="448.Lery_0065"/>
<dbReference type="PANTHER" id="PTHR30537">
    <property type="entry name" value="HTH-TYPE TRANSCRIPTIONAL REGULATOR"/>
    <property type="match status" value="1"/>
</dbReference>
<dbReference type="InterPro" id="IPR005119">
    <property type="entry name" value="LysR_subst-bd"/>
</dbReference>
<dbReference type="FunFam" id="1.10.10.10:FF:000001">
    <property type="entry name" value="LysR family transcriptional regulator"/>
    <property type="match status" value="1"/>
</dbReference>
<dbReference type="CDD" id="cd08422">
    <property type="entry name" value="PBP2_CrgA_like"/>
    <property type="match status" value="1"/>
</dbReference>
<dbReference type="InterPro" id="IPR036390">
    <property type="entry name" value="WH_DNA-bd_sf"/>
</dbReference>
<evidence type="ECO:0000256" key="4">
    <source>
        <dbReference type="ARBA" id="ARBA00023163"/>
    </source>
</evidence>
<dbReference type="GO" id="GO:0003700">
    <property type="term" value="F:DNA-binding transcription factor activity"/>
    <property type="evidence" value="ECO:0007669"/>
    <property type="project" value="InterPro"/>
</dbReference>
<feature type="domain" description="HTH lysR-type" evidence="5">
    <location>
        <begin position="1"/>
        <end position="59"/>
    </location>
</feature>
<accession>A0A0W0TW71</accession>
<dbReference type="RefSeq" id="WP_058525254.1">
    <property type="nucleotide sequence ID" value="NZ_CAAAHY010000004.1"/>
</dbReference>
<dbReference type="PROSITE" id="PS50931">
    <property type="entry name" value="HTH_LYSR"/>
    <property type="match status" value="1"/>
</dbReference>
<dbReference type="Gene3D" id="1.10.10.10">
    <property type="entry name" value="Winged helix-like DNA-binding domain superfamily/Winged helix DNA-binding domain"/>
    <property type="match status" value="1"/>
</dbReference>
<keyword evidence="7" id="KW-1185">Reference proteome</keyword>
<name>A0A0W0TW71_LEGER</name>
<comment type="caution">
    <text evidence="6">The sequence shown here is derived from an EMBL/GenBank/DDBJ whole genome shotgun (WGS) entry which is preliminary data.</text>
</comment>
<evidence type="ECO:0000259" key="5">
    <source>
        <dbReference type="PROSITE" id="PS50931"/>
    </source>
</evidence>
<dbReference type="Pfam" id="PF03466">
    <property type="entry name" value="LysR_substrate"/>
    <property type="match status" value="1"/>
</dbReference>
<dbReference type="AlphaFoldDB" id="A0A0W0TW71"/>
<evidence type="ECO:0000256" key="3">
    <source>
        <dbReference type="ARBA" id="ARBA00023125"/>
    </source>
</evidence>
<evidence type="ECO:0000256" key="1">
    <source>
        <dbReference type="ARBA" id="ARBA00009437"/>
    </source>
</evidence>
<dbReference type="Pfam" id="PF00126">
    <property type="entry name" value="HTH_1"/>
    <property type="match status" value="1"/>
</dbReference>
<protein>
    <submittedName>
        <fullName evidence="6">Transcriptional regulator</fullName>
    </submittedName>
</protein>
<keyword evidence="4" id="KW-0804">Transcription</keyword>
<evidence type="ECO:0000313" key="6">
    <source>
        <dbReference type="EMBL" id="KTC99955.1"/>
    </source>
</evidence>
<dbReference type="Proteomes" id="UP000054773">
    <property type="component" value="Unassembled WGS sequence"/>
</dbReference>
<keyword evidence="3" id="KW-0238">DNA-binding</keyword>
<evidence type="ECO:0000313" key="7">
    <source>
        <dbReference type="Proteomes" id="UP000054773"/>
    </source>
</evidence>
<dbReference type="SUPFAM" id="SSF53850">
    <property type="entry name" value="Periplasmic binding protein-like II"/>
    <property type="match status" value="1"/>
</dbReference>
<dbReference type="OrthoDB" id="9810065at2"/>
<dbReference type="SUPFAM" id="SSF46785">
    <property type="entry name" value="Winged helix' DNA-binding domain"/>
    <property type="match status" value="1"/>
</dbReference>